<accession>A0A7S3PJ17</accession>
<protein>
    <submittedName>
        <fullName evidence="3">Uncharacterized protein</fullName>
    </submittedName>
</protein>
<evidence type="ECO:0000256" key="2">
    <source>
        <dbReference type="SAM" id="MobiDB-lite"/>
    </source>
</evidence>
<feature type="compositionally biased region" description="Polar residues" evidence="2">
    <location>
        <begin position="7"/>
        <end position="17"/>
    </location>
</feature>
<dbReference type="AlphaFoldDB" id="A0A7S3PJ17"/>
<evidence type="ECO:0000313" key="3">
    <source>
        <dbReference type="EMBL" id="CAE0440918.1"/>
    </source>
</evidence>
<keyword evidence="1" id="KW-0175">Coiled coil</keyword>
<reference evidence="3" key="1">
    <citation type="submission" date="2021-01" db="EMBL/GenBank/DDBJ databases">
        <authorList>
            <person name="Corre E."/>
            <person name="Pelletier E."/>
            <person name="Niang G."/>
            <person name="Scheremetjew M."/>
            <person name="Finn R."/>
            <person name="Kale V."/>
            <person name="Holt S."/>
            <person name="Cochrane G."/>
            <person name="Meng A."/>
            <person name="Brown T."/>
            <person name="Cohen L."/>
        </authorList>
    </citation>
    <scope>NUCLEOTIDE SEQUENCE</scope>
    <source>
        <strain evidence="3">GSBS06</strain>
    </source>
</reference>
<name>A0A7S3PJ17_9STRA</name>
<sequence>MEKQTDTMETSAGTQDGSVHDQESDADISDDHMSSNETVNTETGAGKSIMKSNDNKLASYLPDNVKDLLEDFLPVNFQVNKESILEVLAQVEEHNYSGSEQIKGKYREVVDKLHLLIKQNFDAFLFDRFDNMVDNFTSELDLLRRSANELELVQCQAREYAERISRAAN</sequence>
<feature type="region of interest" description="Disordered" evidence="2">
    <location>
        <begin position="1"/>
        <end position="50"/>
    </location>
</feature>
<evidence type="ECO:0000256" key="1">
    <source>
        <dbReference type="SAM" id="Coils"/>
    </source>
</evidence>
<dbReference type="EMBL" id="HBIN01014602">
    <property type="protein sequence ID" value="CAE0440918.1"/>
    <property type="molecule type" value="Transcribed_RNA"/>
</dbReference>
<feature type="compositionally biased region" description="Basic and acidic residues" evidence="2">
    <location>
        <begin position="18"/>
        <end position="34"/>
    </location>
</feature>
<proteinExistence type="predicted"/>
<feature type="coiled-coil region" evidence="1">
    <location>
        <begin position="133"/>
        <end position="163"/>
    </location>
</feature>
<gene>
    <name evidence="3" type="ORF">ASTO00021_LOCUS11052</name>
</gene>
<organism evidence="3">
    <name type="scientific">Aplanochytrium stocchinoi</name>
    <dbReference type="NCBI Taxonomy" id="215587"/>
    <lineage>
        <taxon>Eukaryota</taxon>
        <taxon>Sar</taxon>
        <taxon>Stramenopiles</taxon>
        <taxon>Bigyra</taxon>
        <taxon>Labyrinthulomycetes</taxon>
        <taxon>Thraustochytrida</taxon>
        <taxon>Thraustochytriidae</taxon>
        <taxon>Aplanochytrium</taxon>
    </lineage>
</organism>